<organism evidence="13 14">
    <name type="scientific">Haematospirillum jordaniae</name>
    <dbReference type="NCBI Taxonomy" id="1549855"/>
    <lineage>
        <taxon>Bacteria</taxon>
        <taxon>Pseudomonadati</taxon>
        <taxon>Pseudomonadota</taxon>
        <taxon>Alphaproteobacteria</taxon>
        <taxon>Rhodospirillales</taxon>
        <taxon>Novispirillaceae</taxon>
        <taxon>Haematospirillum</taxon>
    </lineage>
</organism>
<proteinExistence type="inferred from homology"/>
<evidence type="ECO:0000256" key="7">
    <source>
        <dbReference type="ARBA" id="ARBA00051919"/>
    </source>
</evidence>
<evidence type="ECO:0000256" key="11">
    <source>
        <dbReference type="RuleBase" id="RU003345"/>
    </source>
</evidence>
<dbReference type="RefSeq" id="WP_066137052.1">
    <property type="nucleotide sequence ID" value="NZ_CP014527.1"/>
</dbReference>
<dbReference type="EMBL" id="CP014527">
    <property type="protein sequence ID" value="AMW35775.1"/>
    <property type="molecule type" value="Genomic_DNA"/>
</dbReference>
<keyword evidence="2" id="KW-0479">Metal-binding</keyword>
<gene>
    <name evidence="13" type="ORF">AY555_10370</name>
</gene>
<dbReference type="SUPFAM" id="SSF53720">
    <property type="entry name" value="ALDH-like"/>
    <property type="match status" value="1"/>
</dbReference>
<comment type="subunit">
    <text evidence="9">Dimer of dimers.</text>
</comment>
<dbReference type="AlphaFoldDB" id="A0A143DGC3"/>
<dbReference type="Gene3D" id="3.40.309.10">
    <property type="entry name" value="Aldehyde Dehydrogenase, Chain A, domain 2"/>
    <property type="match status" value="1"/>
</dbReference>
<keyword evidence="5" id="KW-0520">NAD</keyword>
<keyword evidence="3" id="KW-0630">Potassium</keyword>
<dbReference type="InterPro" id="IPR016163">
    <property type="entry name" value="Ald_DH_C"/>
</dbReference>
<keyword evidence="4 11" id="KW-0560">Oxidoreductase</keyword>
<evidence type="ECO:0000256" key="1">
    <source>
        <dbReference type="ARBA" id="ARBA00009986"/>
    </source>
</evidence>
<accession>A0A143DGC3</accession>
<dbReference type="PROSITE" id="PS00687">
    <property type="entry name" value="ALDEHYDE_DEHYDR_GLU"/>
    <property type="match status" value="1"/>
</dbReference>
<evidence type="ECO:0000256" key="10">
    <source>
        <dbReference type="PROSITE-ProRule" id="PRU10007"/>
    </source>
</evidence>
<dbReference type="PROSITE" id="PS00070">
    <property type="entry name" value="ALDEHYDE_DEHYDR_CYS"/>
    <property type="match status" value="1"/>
</dbReference>
<name>A0A143DGC3_9PROT</name>
<evidence type="ECO:0000256" key="8">
    <source>
        <dbReference type="ARBA" id="ARBA00052192"/>
    </source>
</evidence>
<keyword evidence="14" id="KW-1185">Reference proteome</keyword>
<protein>
    <submittedName>
        <fullName evidence="13">Betaine-aldehyde dehydrogenase</fullName>
    </submittedName>
</protein>
<comment type="similarity">
    <text evidence="1 11">Belongs to the aldehyde dehydrogenase family.</text>
</comment>
<keyword evidence="6" id="KW-0558">Oxidation</keyword>
<sequence>MTALKRHNTPSAFRFGEQGLYISGRNCIEGSGQRIITTCPADGEQLSLVHCADRPDVDRAVQSAVEGQKVWAEKSTAERTRVLMRAASILRDRNDELALIEALDTGRPLSETRSVDITSGAEVLEYYAGLIPTLEGSQIPLRRDSFVYTRREPLGVIAGIGAWNYPLQIAVWKSAPALAAGNAMVFKPSELTPLGALQLATIYTEAGLPDGVFNVANGAGQDVGQWLVEHPAVAKVSFTGGTRTGRTVMAAAAATLKDITMELGGKSPLIIASDADPDLAAAIAVTANFFSSGQVCTNGTRVFVPRCLKQEIEHRILDRIRSIRPGHPLAPDVNFGSMISLKHMEKVLELIDKGQGEGARLLCGGNRMTTPPFDRGFFVEPTVFTDVEDTMTIAQEEIFGPVMSILTYDTEEEVIGRANATPYGLAAGVLTPNLARAHRMTHALEAGICWINTWGESPAAMPAGGFHQSGIGFENGLETLLRHTRIKSIQVEMGRFNPAF</sequence>
<geneLocation type="plasmid" evidence="13 14">
    <name>unnamed 2</name>
</geneLocation>
<evidence type="ECO:0000256" key="6">
    <source>
        <dbReference type="ARBA" id="ARBA00023097"/>
    </source>
</evidence>
<evidence type="ECO:0000256" key="9">
    <source>
        <dbReference type="ARBA" id="ARBA00065931"/>
    </source>
</evidence>
<evidence type="ECO:0000259" key="12">
    <source>
        <dbReference type="Pfam" id="PF00171"/>
    </source>
</evidence>
<dbReference type="InterPro" id="IPR029510">
    <property type="entry name" value="Ald_DH_CS_GLU"/>
</dbReference>
<keyword evidence="13" id="KW-0614">Plasmid</keyword>
<dbReference type="FunFam" id="3.40.309.10:FF:000014">
    <property type="entry name" value="NAD/NADP-dependent betaine aldehyde dehydrogenase"/>
    <property type="match status" value="1"/>
</dbReference>
<dbReference type="FunFam" id="3.40.605.10:FF:000007">
    <property type="entry name" value="NAD/NADP-dependent betaine aldehyde dehydrogenase"/>
    <property type="match status" value="1"/>
</dbReference>
<dbReference type="OrthoDB" id="9772584at2"/>
<dbReference type="GO" id="GO:0008802">
    <property type="term" value="F:betaine-aldehyde dehydrogenase (NAD+) activity"/>
    <property type="evidence" value="ECO:0007669"/>
    <property type="project" value="UniProtKB-EC"/>
</dbReference>
<evidence type="ECO:0000313" key="14">
    <source>
        <dbReference type="Proteomes" id="UP000076066"/>
    </source>
</evidence>
<comment type="catalytic activity">
    <reaction evidence="7">
        <text>betaine aldehyde + NADP(+) + H2O = glycine betaine + NADPH + 2 H(+)</text>
        <dbReference type="Rhea" id="RHEA:30067"/>
        <dbReference type="ChEBI" id="CHEBI:15377"/>
        <dbReference type="ChEBI" id="CHEBI:15378"/>
        <dbReference type="ChEBI" id="CHEBI:15710"/>
        <dbReference type="ChEBI" id="CHEBI:17750"/>
        <dbReference type="ChEBI" id="CHEBI:57783"/>
        <dbReference type="ChEBI" id="CHEBI:58349"/>
    </reaction>
    <physiologicalReaction direction="left-to-right" evidence="7">
        <dbReference type="Rhea" id="RHEA:30068"/>
    </physiologicalReaction>
</comment>
<dbReference type="GO" id="GO:0046872">
    <property type="term" value="F:metal ion binding"/>
    <property type="evidence" value="ECO:0007669"/>
    <property type="project" value="UniProtKB-KW"/>
</dbReference>
<dbReference type="Pfam" id="PF00171">
    <property type="entry name" value="Aldedh"/>
    <property type="match status" value="1"/>
</dbReference>
<feature type="active site" evidence="10">
    <location>
        <position position="262"/>
    </location>
</feature>
<dbReference type="InterPro" id="IPR015590">
    <property type="entry name" value="Aldehyde_DH_dom"/>
</dbReference>
<dbReference type="Proteomes" id="UP000076066">
    <property type="component" value="Plasmid unnamed 2"/>
</dbReference>
<dbReference type="NCBIfam" id="NF009725">
    <property type="entry name" value="PRK13252.1"/>
    <property type="match status" value="1"/>
</dbReference>
<evidence type="ECO:0000256" key="2">
    <source>
        <dbReference type="ARBA" id="ARBA00022723"/>
    </source>
</evidence>
<feature type="domain" description="Aldehyde dehydrogenase" evidence="12">
    <location>
        <begin position="30"/>
        <end position="489"/>
    </location>
</feature>
<evidence type="ECO:0000256" key="3">
    <source>
        <dbReference type="ARBA" id="ARBA00022958"/>
    </source>
</evidence>
<reference evidence="13 14" key="1">
    <citation type="submission" date="2016-02" db="EMBL/GenBank/DDBJ databases">
        <title>Complete Genome of H5569, the type strain of the newly described species Haematospirillium jordaniae.</title>
        <authorList>
            <person name="Nicholson A.C."/>
            <person name="Humrighouse B.W."/>
            <person name="Loparov V."/>
            <person name="McQuiston J.R."/>
        </authorList>
    </citation>
    <scope>NUCLEOTIDE SEQUENCE [LARGE SCALE GENOMIC DNA]</scope>
    <source>
        <strain evidence="13 14">H5569</strain>
        <plasmid evidence="14">Plasmid unnamed 2</plasmid>
    </source>
</reference>
<dbReference type="InterPro" id="IPR016160">
    <property type="entry name" value="Ald_DH_CS_CYS"/>
</dbReference>
<dbReference type="PANTHER" id="PTHR11699">
    <property type="entry name" value="ALDEHYDE DEHYDROGENASE-RELATED"/>
    <property type="match status" value="1"/>
</dbReference>
<dbReference type="InterPro" id="IPR016162">
    <property type="entry name" value="Ald_DH_N"/>
</dbReference>
<dbReference type="Gene3D" id="3.40.605.10">
    <property type="entry name" value="Aldehyde Dehydrogenase, Chain A, domain 1"/>
    <property type="match status" value="1"/>
</dbReference>
<evidence type="ECO:0000256" key="5">
    <source>
        <dbReference type="ARBA" id="ARBA00023027"/>
    </source>
</evidence>
<dbReference type="GeneID" id="53317554"/>
<evidence type="ECO:0000313" key="13">
    <source>
        <dbReference type="EMBL" id="AMW35775.1"/>
    </source>
</evidence>
<comment type="catalytic activity">
    <reaction evidence="8">
        <text>betaine aldehyde + NAD(+) + H2O = glycine betaine + NADH + 2 H(+)</text>
        <dbReference type="Rhea" id="RHEA:15305"/>
        <dbReference type="ChEBI" id="CHEBI:15377"/>
        <dbReference type="ChEBI" id="CHEBI:15378"/>
        <dbReference type="ChEBI" id="CHEBI:15710"/>
        <dbReference type="ChEBI" id="CHEBI:17750"/>
        <dbReference type="ChEBI" id="CHEBI:57540"/>
        <dbReference type="ChEBI" id="CHEBI:57945"/>
        <dbReference type="EC" id="1.2.1.8"/>
    </reaction>
    <physiologicalReaction direction="left-to-right" evidence="8">
        <dbReference type="Rhea" id="RHEA:15306"/>
    </physiologicalReaction>
</comment>
<evidence type="ECO:0000256" key="4">
    <source>
        <dbReference type="ARBA" id="ARBA00023002"/>
    </source>
</evidence>
<dbReference type="KEGG" id="hjo:AY555_10370"/>
<dbReference type="InterPro" id="IPR016161">
    <property type="entry name" value="Ald_DH/histidinol_DH"/>
</dbReference>